<dbReference type="SMART" id="SM00304">
    <property type="entry name" value="HAMP"/>
    <property type="match status" value="1"/>
</dbReference>
<evidence type="ECO:0000256" key="10">
    <source>
        <dbReference type="ARBA" id="ARBA00022840"/>
    </source>
</evidence>
<dbReference type="InterPro" id="IPR003660">
    <property type="entry name" value="HAMP_dom"/>
</dbReference>
<evidence type="ECO:0000256" key="5">
    <source>
        <dbReference type="ARBA" id="ARBA00022553"/>
    </source>
</evidence>
<dbReference type="AlphaFoldDB" id="A0A8I2DCK6"/>
<dbReference type="CDD" id="cd00082">
    <property type="entry name" value="HisKA"/>
    <property type="match status" value="1"/>
</dbReference>
<keyword evidence="10 14" id="KW-0067">ATP-binding</keyword>
<comment type="caution">
    <text evidence="17">The sequence shown here is derived from an EMBL/GenBank/DDBJ whole genome shotgun (WGS) entry which is preliminary data.</text>
</comment>
<keyword evidence="8 14" id="KW-0547">Nucleotide-binding</keyword>
<comment type="catalytic activity">
    <reaction evidence="1 14">
        <text>ATP + protein L-histidine = ADP + protein N-phospho-L-histidine.</text>
        <dbReference type="EC" id="2.7.13.3"/>
    </reaction>
</comment>
<evidence type="ECO:0000256" key="6">
    <source>
        <dbReference type="ARBA" id="ARBA00022679"/>
    </source>
</evidence>
<keyword evidence="12 14" id="KW-0902">Two-component regulatory system</keyword>
<evidence type="ECO:0000256" key="14">
    <source>
        <dbReference type="RuleBase" id="RU364088"/>
    </source>
</evidence>
<feature type="transmembrane region" description="Helical" evidence="14">
    <location>
        <begin position="163"/>
        <end position="186"/>
    </location>
</feature>
<comment type="subcellular location">
    <subcellularLocation>
        <location evidence="2">Cell inner membrane</location>
        <topology evidence="2">Multi-pass membrane protein</topology>
    </subcellularLocation>
</comment>
<evidence type="ECO:0000256" key="9">
    <source>
        <dbReference type="ARBA" id="ARBA00022777"/>
    </source>
</evidence>
<evidence type="ECO:0000313" key="18">
    <source>
        <dbReference type="Proteomes" id="UP000674270"/>
    </source>
</evidence>
<dbReference type="NCBIfam" id="TIGR01386">
    <property type="entry name" value="cztS_silS_copS"/>
    <property type="match status" value="1"/>
</dbReference>
<dbReference type="Pfam" id="PF02518">
    <property type="entry name" value="HATPase_c"/>
    <property type="match status" value="1"/>
</dbReference>
<dbReference type="Pfam" id="PF21085">
    <property type="entry name" value="CusS"/>
    <property type="match status" value="1"/>
</dbReference>
<dbReference type="InterPro" id="IPR004358">
    <property type="entry name" value="Sig_transdc_His_kin-like_C"/>
</dbReference>
<dbReference type="PANTHER" id="PTHR45436">
    <property type="entry name" value="SENSOR HISTIDINE KINASE YKOH"/>
    <property type="match status" value="1"/>
</dbReference>
<dbReference type="SUPFAM" id="SSF55874">
    <property type="entry name" value="ATPase domain of HSP90 chaperone/DNA topoisomerase II/histidine kinase"/>
    <property type="match status" value="1"/>
</dbReference>
<dbReference type="RefSeq" id="WP_210848852.1">
    <property type="nucleotide sequence ID" value="NZ_JAGKLY010000011.1"/>
</dbReference>
<dbReference type="InterPro" id="IPR036890">
    <property type="entry name" value="HATPase_C_sf"/>
</dbReference>
<dbReference type="Pfam" id="PF00672">
    <property type="entry name" value="HAMP"/>
    <property type="match status" value="1"/>
</dbReference>
<keyword evidence="3 14" id="KW-1003">Cell membrane</keyword>
<dbReference type="InterPro" id="IPR006290">
    <property type="entry name" value="CztS_silS_copS"/>
</dbReference>
<dbReference type="Gene3D" id="1.10.287.130">
    <property type="match status" value="1"/>
</dbReference>
<dbReference type="SUPFAM" id="SSF158472">
    <property type="entry name" value="HAMP domain-like"/>
    <property type="match status" value="1"/>
</dbReference>
<dbReference type="InterPro" id="IPR048590">
    <property type="entry name" value="CusS-like_sensor"/>
</dbReference>
<keyword evidence="7 14" id="KW-0812">Transmembrane</keyword>
<comment type="function">
    <text evidence="14">Member of a two-component regulatory system.</text>
</comment>
<evidence type="ECO:0000256" key="11">
    <source>
        <dbReference type="ARBA" id="ARBA00022989"/>
    </source>
</evidence>
<dbReference type="EC" id="2.7.13.3" evidence="14"/>
<reference evidence="17" key="1">
    <citation type="submission" date="2021-03" db="EMBL/GenBank/DDBJ databases">
        <authorList>
            <person name="Stanton E."/>
        </authorList>
    </citation>
    <scope>NUCLEOTIDE SEQUENCE</scope>
    <source>
        <strain evidence="17">2020EL-00113</strain>
    </source>
</reference>
<dbReference type="PRINTS" id="PR00344">
    <property type="entry name" value="BCTRLSENSOR"/>
</dbReference>
<dbReference type="FunFam" id="1.10.287.130:FF:000001">
    <property type="entry name" value="Two-component sensor histidine kinase"/>
    <property type="match status" value="1"/>
</dbReference>
<keyword evidence="5" id="KW-0597">Phosphoprotein</keyword>
<dbReference type="PROSITE" id="PS50109">
    <property type="entry name" value="HIS_KIN"/>
    <property type="match status" value="1"/>
</dbReference>
<dbReference type="SMART" id="SM00388">
    <property type="entry name" value="HisKA"/>
    <property type="match status" value="1"/>
</dbReference>
<feature type="domain" description="Histidine kinase" evidence="15">
    <location>
        <begin position="248"/>
        <end position="462"/>
    </location>
</feature>
<dbReference type="GO" id="GO:0000155">
    <property type="term" value="F:phosphorelay sensor kinase activity"/>
    <property type="evidence" value="ECO:0007669"/>
    <property type="project" value="InterPro"/>
</dbReference>
<evidence type="ECO:0000313" key="17">
    <source>
        <dbReference type="EMBL" id="MBQ0270262.1"/>
    </source>
</evidence>
<evidence type="ECO:0000256" key="3">
    <source>
        <dbReference type="ARBA" id="ARBA00022475"/>
    </source>
</evidence>
<dbReference type="SUPFAM" id="SSF47384">
    <property type="entry name" value="Homodimeric domain of signal transducing histidine kinase"/>
    <property type="match status" value="1"/>
</dbReference>
<organism evidence="17 18">
    <name type="scientific">Providencia huaxiensis</name>
    <dbReference type="NCBI Taxonomy" id="2027290"/>
    <lineage>
        <taxon>Bacteria</taxon>
        <taxon>Pseudomonadati</taxon>
        <taxon>Pseudomonadota</taxon>
        <taxon>Gammaproteobacteria</taxon>
        <taxon>Enterobacterales</taxon>
        <taxon>Morganellaceae</taxon>
        <taxon>Providencia</taxon>
    </lineage>
</organism>
<accession>A0A8I2DCK6</accession>
<evidence type="ECO:0000259" key="16">
    <source>
        <dbReference type="PROSITE" id="PS50885"/>
    </source>
</evidence>
<dbReference type="InterPro" id="IPR003594">
    <property type="entry name" value="HATPase_dom"/>
</dbReference>
<proteinExistence type="predicted"/>
<keyword evidence="4 14" id="KW-0997">Cell inner membrane</keyword>
<dbReference type="Proteomes" id="UP000674270">
    <property type="component" value="Unassembled WGS sequence"/>
</dbReference>
<dbReference type="NCBIfam" id="NF007345">
    <property type="entry name" value="PRK09835.1"/>
    <property type="match status" value="1"/>
</dbReference>
<dbReference type="InterPro" id="IPR050428">
    <property type="entry name" value="TCS_sensor_his_kinase"/>
</dbReference>
<dbReference type="CDD" id="cd06225">
    <property type="entry name" value="HAMP"/>
    <property type="match status" value="1"/>
</dbReference>
<evidence type="ECO:0000256" key="4">
    <source>
        <dbReference type="ARBA" id="ARBA00022519"/>
    </source>
</evidence>
<keyword evidence="9 14" id="KW-0418">Kinase</keyword>
<dbReference type="InterPro" id="IPR003661">
    <property type="entry name" value="HisK_dim/P_dom"/>
</dbReference>
<dbReference type="FunFam" id="3.30.565.10:FF:000006">
    <property type="entry name" value="Sensor histidine kinase WalK"/>
    <property type="match status" value="1"/>
</dbReference>
<gene>
    <name evidence="17" type="ORF">J7T18_18380</name>
</gene>
<keyword evidence="13 14" id="KW-0472">Membrane</keyword>
<protein>
    <recommendedName>
        <fullName evidence="14">Sensor protein</fullName>
        <ecNumber evidence="14">2.7.13.3</ecNumber>
    </recommendedName>
</protein>
<dbReference type="GO" id="GO:0005524">
    <property type="term" value="F:ATP binding"/>
    <property type="evidence" value="ECO:0007669"/>
    <property type="project" value="UniProtKB-KW"/>
</dbReference>
<evidence type="ECO:0000256" key="13">
    <source>
        <dbReference type="ARBA" id="ARBA00023136"/>
    </source>
</evidence>
<dbReference type="InterPro" id="IPR036097">
    <property type="entry name" value="HisK_dim/P_sf"/>
</dbReference>
<dbReference type="PROSITE" id="PS50885">
    <property type="entry name" value="HAMP"/>
    <property type="match status" value="1"/>
</dbReference>
<feature type="domain" description="HAMP" evidence="16">
    <location>
        <begin position="187"/>
        <end position="240"/>
    </location>
</feature>
<sequence length="463" mass="52904">MIKLFRSPVSISIRLIVLISITLSLALLLFSSIMINSVMLHFKQQDEYTLNQLNLTIQSLLNGNSDPQSEQYARIKTIINEHQDVTIYLIDNKGNTLVSPNATDKLITHLKNYDPDKNNQDVELKDYRLSESLIQVGPPSEPKQYRLVTALSLNFHHDYLSSLINSLIISAIILCLFTILVVYFLVIKGLKPLKDVSDEIKNVTSENLSVRLDPDSVPNELKQLTKSFNQMLVKIEDVFVRQTNFSADIAHEMRTPITNLMTETQISLSKNRSKEELAEVLYSNLEEYNRLSRMISDMLFLAQADDNRLIPEKKIINIKTEIELIFDYFEYLAEENEIKLKLIGDTSPIMADKDMLRRAITNLLSNAIRYTPRGDSVSINISNVKEGIELIISNPGIKIPEEHLEKLFDRFYRVDKSRQRKNEGSGIGLAIVKSIILAHKGRISVKSDDFSTRFTVFLPMKPN</sequence>
<evidence type="ECO:0000256" key="2">
    <source>
        <dbReference type="ARBA" id="ARBA00004429"/>
    </source>
</evidence>
<evidence type="ECO:0000256" key="7">
    <source>
        <dbReference type="ARBA" id="ARBA00022692"/>
    </source>
</evidence>
<dbReference type="GO" id="GO:0005886">
    <property type="term" value="C:plasma membrane"/>
    <property type="evidence" value="ECO:0007669"/>
    <property type="project" value="UniProtKB-SubCell"/>
</dbReference>
<evidence type="ECO:0000256" key="12">
    <source>
        <dbReference type="ARBA" id="ARBA00023012"/>
    </source>
</evidence>
<evidence type="ECO:0000256" key="8">
    <source>
        <dbReference type="ARBA" id="ARBA00022741"/>
    </source>
</evidence>
<dbReference type="Pfam" id="PF00512">
    <property type="entry name" value="HisKA"/>
    <property type="match status" value="1"/>
</dbReference>
<evidence type="ECO:0000259" key="15">
    <source>
        <dbReference type="PROSITE" id="PS50109"/>
    </source>
</evidence>
<dbReference type="SMART" id="SM00387">
    <property type="entry name" value="HATPase_c"/>
    <property type="match status" value="1"/>
</dbReference>
<keyword evidence="11 14" id="KW-1133">Transmembrane helix</keyword>
<dbReference type="Gene3D" id="3.30.565.10">
    <property type="entry name" value="Histidine kinase-like ATPase, C-terminal domain"/>
    <property type="match status" value="1"/>
</dbReference>
<dbReference type="Gene3D" id="6.10.340.10">
    <property type="match status" value="1"/>
</dbReference>
<keyword evidence="6 14" id="KW-0808">Transferase</keyword>
<dbReference type="InterPro" id="IPR005467">
    <property type="entry name" value="His_kinase_dom"/>
</dbReference>
<evidence type="ECO:0000256" key="1">
    <source>
        <dbReference type="ARBA" id="ARBA00000085"/>
    </source>
</evidence>
<dbReference type="PANTHER" id="PTHR45436:SF15">
    <property type="entry name" value="SENSOR HISTIDINE KINASE CUSS"/>
    <property type="match status" value="1"/>
</dbReference>
<name>A0A8I2DCK6_9GAMM</name>
<feature type="transmembrane region" description="Helical" evidence="14">
    <location>
        <begin position="12"/>
        <end position="35"/>
    </location>
</feature>
<dbReference type="EMBL" id="JAGKLY010000011">
    <property type="protein sequence ID" value="MBQ0270262.1"/>
    <property type="molecule type" value="Genomic_DNA"/>
</dbReference>